<organism evidence="10 11">
    <name type="scientific">Clytia hemisphaerica</name>
    <dbReference type="NCBI Taxonomy" id="252671"/>
    <lineage>
        <taxon>Eukaryota</taxon>
        <taxon>Metazoa</taxon>
        <taxon>Cnidaria</taxon>
        <taxon>Hydrozoa</taxon>
        <taxon>Hydroidolina</taxon>
        <taxon>Leptothecata</taxon>
        <taxon>Obeliida</taxon>
        <taxon>Clytiidae</taxon>
        <taxon>Clytia</taxon>
    </lineage>
</organism>
<evidence type="ECO:0000256" key="1">
    <source>
        <dbReference type="ARBA" id="ARBA00004496"/>
    </source>
</evidence>
<evidence type="ECO:0000256" key="4">
    <source>
        <dbReference type="ARBA" id="ARBA00023125"/>
    </source>
</evidence>
<evidence type="ECO:0000259" key="9">
    <source>
        <dbReference type="PROSITE" id="PS50039"/>
    </source>
</evidence>
<comment type="subcellular location">
    <subcellularLocation>
        <location evidence="1">Cytoplasm</location>
    </subcellularLocation>
    <subcellularLocation>
        <location evidence="7">Nucleus</location>
    </subcellularLocation>
</comment>
<feature type="compositionally biased region" description="Low complexity" evidence="8">
    <location>
        <begin position="590"/>
        <end position="611"/>
    </location>
</feature>
<dbReference type="GeneID" id="136809410"/>
<dbReference type="InterPro" id="IPR030456">
    <property type="entry name" value="TF_fork_head_CS_2"/>
</dbReference>
<dbReference type="FunFam" id="1.10.10.10:FF:000032">
    <property type="entry name" value="Forkhead box protein O4"/>
    <property type="match status" value="1"/>
</dbReference>
<dbReference type="Proteomes" id="UP000594262">
    <property type="component" value="Unplaced"/>
</dbReference>
<dbReference type="PROSITE" id="PS50039">
    <property type="entry name" value="FORK_HEAD_3"/>
    <property type="match status" value="1"/>
</dbReference>
<feature type="compositionally biased region" description="Basic and acidic residues" evidence="8">
    <location>
        <begin position="60"/>
        <end position="72"/>
    </location>
</feature>
<dbReference type="SUPFAM" id="SSF46785">
    <property type="entry name" value="Winged helix' DNA-binding domain"/>
    <property type="match status" value="1"/>
</dbReference>
<evidence type="ECO:0000256" key="3">
    <source>
        <dbReference type="ARBA" id="ARBA00023015"/>
    </source>
</evidence>
<dbReference type="PROSITE" id="PS00658">
    <property type="entry name" value="FORK_HEAD_2"/>
    <property type="match status" value="1"/>
</dbReference>
<keyword evidence="2" id="KW-0963">Cytoplasm</keyword>
<name>A0A7M5V1K4_9CNID</name>
<feature type="region of interest" description="Disordered" evidence="8">
    <location>
        <begin position="589"/>
        <end position="621"/>
    </location>
</feature>
<evidence type="ECO:0000256" key="8">
    <source>
        <dbReference type="SAM" id="MobiDB-lite"/>
    </source>
</evidence>
<dbReference type="AlphaFoldDB" id="A0A7M5V1K4"/>
<feature type="compositionally biased region" description="Basic residues" evidence="8">
    <location>
        <begin position="184"/>
        <end position="193"/>
    </location>
</feature>
<dbReference type="InterPro" id="IPR036388">
    <property type="entry name" value="WH-like_DNA-bd_sf"/>
</dbReference>
<evidence type="ECO:0000256" key="7">
    <source>
        <dbReference type="PROSITE-ProRule" id="PRU00089"/>
    </source>
</evidence>
<evidence type="ECO:0000313" key="10">
    <source>
        <dbReference type="EnsemblMetazoa" id="CLYHEMP000871.1"/>
    </source>
</evidence>
<dbReference type="SMART" id="SM00339">
    <property type="entry name" value="FH"/>
    <property type="match status" value="1"/>
</dbReference>
<dbReference type="GO" id="GO:0003700">
    <property type="term" value="F:DNA-binding transcription factor activity"/>
    <property type="evidence" value="ECO:0007669"/>
    <property type="project" value="InterPro"/>
</dbReference>
<dbReference type="GO" id="GO:0043565">
    <property type="term" value="F:sequence-specific DNA binding"/>
    <property type="evidence" value="ECO:0007669"/>
    <property type="project" value="InterPro"/>
</dbReference>
<evidence type="ECO:0000313" key="11">
    <source>
        <dbReference type="Proteomes" id="UP000594262"/>
    </source>
</evidence>
<feature type="compositionally biased region" description="Basic and acidic residues" evidence="8">
    <location>
        <begin position="36"/>
        <end position="45"/>
    </location>
</feature>
<feature type="compositionally biased region" description="Pro residues" evidence="8">
    <location>
        <begin position="404"/>
        <end position="414"/>
    </location>
</feature>
<feature type="region of interest" description="Disordered" evidence="8">
    <location>
        <begin position="349"/>
        <end position="417"/>
    </location>
</feature>
<feature type="compositionally biased region" description="Low complexity" evidence="8">
    <location>
        <begin position="366"/>
        <end position="377"/>
    </location>
</feature>
<dbReference type="Pfam" id="PF00250">
    <property type="entry name" value="Forkhead"/>
    <property type="match status" value="1"/>
</dbReference>
<dbReference type="InterPro" id="IPR001766">
    <property type="entry name" value="Fork_head_dom"/>
</dbReference>
<dbReference type="CDD" id="cd20032">
    <property type="entry name" value="FH_FOXO"/>
    <property type="match status" value="1"/>
</dbReference>
<feature type="DNA-binding region" description="Fork-head" evidence="7">
    <location>
        <begin position="81"/>
        <end position="174"/>
    </location>
</feature>
<dbReference type="Gene3D" id="1.10.10.10">
    <property type="entry name" value="Winged helix-like DNA-binding domain superfamily/Winged helix DNA-binding domain"/>
    <property type="match status" value="1"/>
</dbReference>
<evidence type="ECO:0000256" key="5">
    <source>
        <dbReference type="ARBA" id="ARBA00023163"/>
    </source>
</evidence>
<dbReference type="GO" id="GO:0005737">
    <property type="term" value="C:cytoplasm"/>
    <property type="evidence" value="ECO:0007669"/>
    <property type="project" value="UniProtKB-SubCell"/>
</dbReference>
<accession>A0A7M5V1K4</accession>
<dbReference type="GO" id="GO:0005634">
    <property type="term" value="C:nucleus"/>
    <property type="evidence" value="ECO:0007669"/>
    <property type="project" value="UniProtKB-SubCell"/>
</dbReference>
<dbReference type="PANTHER" id="PTHR45767">
    <property type="entry name" value="FORKHEAD BOX PROTEIN O"/>
    <property type="match status" value="1"/>
</dbReference>
<proteinExistence type="predicted"/>
<evidence type="ECO:0000256" key="2">
    <source>
        <dbReference type="ARBA" id="ARBA00022490"/>
    </source>
</evidence>
<dbReference type="PRINTS" id="PR00053">
    <property type="entry name" value="FORKHEAD"/>
</dbReference>
<dbReference type="InterPro" id="IPR036390">
    <property type="entry name" value="WH_DNA-bd_sf"/>
</dbReference>
<keyword evidence="3" id="KW-0805">Transcription regulation</keyword>
<evidence type="ECO:0000256" key="6">
    <source>
        <dbReference type="ARBA" id="ARBA00023242"/>
    </source>
</evidence>
<keyword evidence="5" id="KW-0804">Transcription</keyword>
<dbReference type="EnsemblMetazoa" id="CLYHEMT000871.1">
    <property type="protein sequence ID" value="CLYHEMP000871.1"/>
    <property type="gene ID" value="CLYHEMG000871"/>
</dbReference>
<feature type="region of interest" description="Disordered" evidence="8">
    <location>
        <begin position="1"/>
        <end position="79"/>
    </location>
</feature>
<keyword evidence="6 7" id="KW-0539">Nucleus</keyword>
<reference evidence="10" key="1">
    <citation type="submission" date="2021-01" db="UniProtKB">
        <authorList>
            <consortium name="EnsemblMetazoa"/>
        </authorList>
    </citation>
    <scope>IDENTIFICATION</scope>
</reference>
<feature type="region of interest" description="Disordered" evidence="8">
    <location>
        <begin position="155"/>
        <end position="200"/>
    </location>
</feature>
<dbReference type="OrthoDB" id="5954824at2759"/>
<protein>
    <recommendedName>
        <fullName evidence="9">Fork-head domain-containing protein</fullName>
    </recommendedName>
</protein>
<keyword evidence="11" id="KW-1185">Reference proteome</keyword>
<keyword evidence="4 7" id="KW-0238">DNA-binding</keyword>
<dbReference type="RefSeq" id="XP_066922042.1">
    <property type="nucleotide sequence ID" value="XM_067065941.1"/>
</dbReference>
<sequence>MNVDPPTVILDDGPMLEREDRPRSRTWPILPPPIETIHEHERDAEIAEPPAIIEEDEAEHLDTEKQKPEPNPRKNSRKNAWGNLSYADLITRAIQSSPEQRLTLSQIYEWMVRNIPYFKDKGDSTSSAGWKNSIRHNLSLHSRFMRVQNDNNGKSSYWVINPDAKPGKSNRRRSGSIDGQPKDGKKRRTKKLHQSTDDISALSPNTMKFKQNRSFDNLFNIGSPCSSTDSLSNIDDYHGVEMGGGFPYNGEAFGRPRSTSNVSNVSSVSGRMTPTQLDIDADIAQLEQSNLLQKQVPGAEETANMVESMYIDPNTHHQQQQAQQRNMASINLNDSMKIMKTNDMNYPTVAVTNTDPLLPPRRPHSDSFGSGSSADSGYESPAYFSPPNQPGAQNRGNMGKLPSPNVPNKPPPPYNQAYVNQMNRQNQQMYQNQQQRMMNNPYQQAQNAQQANRMGINTHMVTAPRLTHLPMQAQQFVPSPQSMQTNGPFNNYNQTVAQPQNMQQMNSTHFSHNVTLNQQSFQQQQVPQPQFSMKKTNAPTVNIFDTEIPDDLSQVKLYDFGDQQQLASDVDAIMKTEQGVFRGFPANNCGPGSTGSNDTNNNTNMQNSAGSFPLAGQNWVR</sequence>
<feature type="domain" description="Fork-head" evidence="9">
    <location>
        <begin position="81"/>
        <end position="174"/>
    </location>
</feature>